<reference evidence="1 2" key="1">
    <citation type="submission" date="2019-05" db="EMBL/GenBank/DDBJ databases">
        <title>Burkholderia sp. DHOD12, isolated from subtropical forest soil.</title>
        <authorList>
            <person name="Gao Z.-H."/>
            <person name="Qiu L.-H."/>
        </authorList>
    </citation>
    <scope>NUCLEOTIDE SEQUENCE [LARGE SCALE GENOMIC DNA]</scope>
    <source>
        <strain evidence="1 2">DHOD12</strain>
    </source>
</reference>
<proteinExistence type="predicted"/>
<dbReference type="KEGG" id="tvl:FAZ95_02030"/>
<keyword evidence="2" id="KW-1185">Reference proteome</keyword>
<dbReference type="RefSeq" id="WP_137330913.1">
    <property type="nucleotide sequence ID" value="NZ_CP040077.1"/>
</dbReference>
<protein>
    <submittedName>
        <fullName evidence="1">DUF2917 domain-containing protein</fullName>
    </submittedName>
</protein>
<dbReference type="AlphaFoldDB" id="A0A4P8IJQ9"/>
<dbReference type="EMBL" id="CP040077">
    <property type="protein sequence ID" value="QCP48071.1"/>
    <property type="molecule type" value="Genomic_DNA"/>
</dbReference>
<dbReference type="Proteomes" id="UP000298656">
    <property type="component" value="Chromosome 1"/>
</dbReference>
<dbReference type="OrthoDB" id="9005660at2"/>
<accession>A0A4P8IJQ9</accession>
<evidence type="ECO:0000313" key="2">
    <source>
        <dbReference type="Proteomes" id="UP000298656"/>
    </source>
</evidence>
<dbReference type="Pfam" id="PF11142">
    <property type="entry name" value="DUF2917"/>
    <property type="match status" value="1"/>
</dbReference>
<dbReference type="InterPro" id="IPR021317">
    <property type="entry name" value="DUF2917"/>
</dbReference>
<evidence type="ECO:0000313" key="1">
    <source>
        <dbReference type="EMBL" id="QCP48071.1"/>
    </source>
</evidence>
<organism evidence="1 2">
    <name type="scientific">Trinickia violacea</name>
    <dbReference type="NCBI Taxonomy" id="2571746"/>
    <lineage>
        <taxon>Bacteria</taxon>
        <taxon>Pseudomonadati</taxon>
        <taxon>Pseudomonadota</taxon>
        <taxon>Betaproteobacteria</taxon>
        <taxon>Burkholderiales</taxon>
        <taxon>Burkholderiaceae</taxon>
        <taxon>Trinickia</taxon>
    </lineage>
</organism>
<sequence length="108" mass="12410">MQEISSSITFEINPRETVPMMVMKSTRLTVQGASMWVTRSNDIEDYWLEPGDCLRLRRGERLWLSAEGAQPATVAFWVAPRPKDGLRDWLADLGTRLGLRMRSGWRTV</sequence>
<name>A0A4P8IJQ9_9BURK</name>
<gene>
    <name evidence="1" type="ORF">FAZ95_02030</name>
</gene>